<keyword evidence="1" id="KW-1133">Transmembrane helix</keyword>
<feature type="transmembrane region" description="Helical" evidence="1">
    <location>
        <begin position="242"/>
        <end position="263"/>
    </location>
</feature>
<reference evidence="4" key="1">
    <citation type="journal article" date="2019" name="Int. J. Syst. Evol. Microbiol.">
        <title>The Global Catalogue of Microorganisms (GCM) 10K type strain sequencing project: providing services to taxonomists for standard genome sequencing and annotation.</title>
        <authorList>
            <consortium name="The Broad Institute Genomics Platform"/>
            <consortium name="The Broad Institute Genome Sequencing Center for Infectious Disease"/>
            <person name="Wu L."/>
            <person name="Ma J."/>
        </authorList>
    </citation>
    <scope>NUCLEOTIDE SEQUENCE [LARGE SCALE GENOMIC DNA]</scope>
    <source>
        <strain evidence="4">CGMCC 1.18575</strain>
    </source>
</reference>
<evidence type="ECO:0000259" key="2">
    <source>
        <dbReference type="Pfam" id="PF07670"/>
    </source>
</evidence>
<evidence type="ECO:0000313" key="3">
    <source>
        <dbReference type="EMBL" id="MFC5405658.1"/>
    </source>
</evidence>
<protein>
    <submittedName>
        <fullName evidence="3">Nucleoside recognition domain-containing protein</fullName>
    </submittedName>
</protein>
<feature type="domain" description="Nucleoside transporter/FeoB GTPase Gate" evidence="2">
    <location>
        <begin position="57"/>
        <end position="155"/>
    </location>
</feature>
<accession>A0ABW0HXI4</accession>
<feature type="transmembrane region" description="Helical" evidence="1">
    <location>
        <begin position="134"/>
        <end position="155"/>
    </location>
</feature>
<dbReference type="Proteomes" id="UP001596113">
    <property type="component" value="Unassembled WGS sequence"/>
</dbReference>
<keyword evidence="1" id="KW-0472">Membrane</keyword>
<feature type="transmembrane region" description="Helical" evidence="1">
    <location>
        <begin position="318"/>
        <end position="338"/>
    </location>
</feature>
<evidence type="ECO:0000313" key="4">
    <source>
        <dbReference type="Proteomes" id="UP001596113"/>
    </source>
</evidence>
<name>A0ABW0HXI4_9BACL</name>
<dbReference type="InterPro" id="IPR011642">
    <property type="entry name" value="Gate_dom"/>
</dbReference>
<comment type="caution">
    <text evidence="3">The sequence shown here is derived from an EMBL/GenBank/DDBJ whole genome shotgun (WGS) entry which is preliminary data.</text>
</comment>
<feature type="transmembrane region" description="Helical" evidence="1">
    <location>
        <begin position="50"/>
        <end position="80"/>
    </location>
</feature>
<gene>
    <name evidence="3" type="ORF">ACFPOF_23175</name>
</gene>
<keyword evidence="4" id="KW-1185">Reference proteome</keyword>
<dbReference type="Pfam" id="PF07670">
    <property type="entry name" value="Gate"/>
    <property type="match status" value="1"/>
</dbReference>
<feature type="transmembrane region" description="Helical" evidence="1">
    <location>
        <begin position="17"/>
        <end position="38"/>
    </location>
</feature>
<proteinExistence type="predicted"/>
<dbReference type="EMBL" id="JBHSMI010000029">
    <property type="protein sequence ID" value="MFC5405658.1"/>
    <property type="molecule type" value="Genomic_DNA"/>
</dbReference>
<feature type="transmembrane region" description="Helical" evidence="1">
    <location>
        <begin position="411"/>
        <end position="436"/>
    </location>
</feature>
<feature type="transmembrane region" description="Helical" evidence="1">
    <location>
        <begin position="359"/>
        <end position="376"/>
    </location>
</feature>
<keyword evidence="1" id="KW-0812">Transmembrane</keyword>
<evidence type="ECO:0000256" key="1">
    <source>
        <dbReference type="SAM" id="Phobius"/>
    </source>
</evidence>
<sequence length="443" mass="46420">MAITQPTPRSNSRRRSLLAGSVALGGFSLFIGALALAFPQIALDASLRGVVVWWDVLFPALFPFFVLSELMLGFGIVHMAGMLLDPLMRPLFRLPGVGGFIVAMGFASGYPVGAKLTSRLMEQKLVNRDEGERLVAMTTTSDPIFLMGAVCIGFFGSLQPAPAIAAAHYGGALLLGILARFRRSRGANAETTPLQPITEQGGVPEPVASAPKGGRIRAAIAAMHEARLADGRPFGVLLQQSLVSSLGLMMIVGGLVVFFSAVLDLLVNSGLLLLLRDSTGQLLKLVGLYPNLAPAFVNGLFEVTLGAKAAASDQAIPLVHRAAVAAFVLSWAGLSVHAQVAGLMSRTGWRYGSFARTRLAHGVLSMLLVYIVWPLFPAGSEASTTLAGGEKAYVAGGGITAWHSPLLSLGWIGVTFIGTLIVVIVAGAVTSVAAALRRTRKDA</sequence>
<organism evidence="3 4">
    <name type="scientific">Cohnella soli</name>
    <dbReference type="NCBI Taxonomy" id="425005"/>
    <lineage>
        <taxon>Bacteria</taxon>
        <taxon>Bacillati</taxon>
        <taxon>Bacillota</taxon>
        <taxon>Bacilli</taxon>
        <taxon>Bacillales</taxon>
        <taxon>Paenibacillaceae</taxon>
        <taxon>Cohnella</taxon>
    </lineage>
</organism>
<dbReference type="RefSeq" id="WP_378137071.1">
    <property type="nucleotide sequence ID" value="NZ_JBHSMI010000029.1"/>
</dbReference>
<feature type="transmembrane region" description="Helical" evidence="1">
    <location>
        <begin position="92"/>
        <end position="113"/>
    </location>
</feature>